<dbReference type="Proteomes" id="UP000799291">
    <property type="component" value="Unassembled WGS sequence"/>
</dbReference>
<dbReference type="EMBL" id="MU005578">
    <property type="protein sequence ID" value="KAF2685845.1"/>
    <property type="molecule type" value="Genomic_DNA"/>
</dbReference>
<organism evidence="3 4">
    <name type="scientific">Lentithecium fluviatile CBS 122367</name>
    <dbReference type="NCBI Taxonomy" id="1168545"/>
    <lineage>
        <taxon>Eukaryota</taxon>
        <taxon>Fungi</taxon>
        <taxon>Dikarya</taxon>
        <taxon>Ascomycota</taxon>
        <taxon>Pezizomycotina</taxon>
        <taxon>Dothideomycetes</taxon>
        <taxon>Pleosporomycetidae</taxon>
        <taxon>Pleosporales</taxon>
        <taxon>Massarineae</taxon>
        <taxon>Lentitheciaceae</taxon>
        <taxon>Lentithecium</taxon>
    </lineage>
</organism>
<gene>
    <name evidence="3" type="ORF">K458DRAFT_387798</name>
</gene>
<proteinExistence type="predicted"/>
<feature type="transmembrane region" description="Helical" evidence="2">
    <location>
        <begin position="106"/>
        <end position="129"/>
    </location>
</feature>
<sequence>MDASKFVELQSSAPERVAVEYYSKSAPESIAENQKIAFQSVAAEYTHPAPEFNVDAHHNNAPESVPVSTLPEYDEKARYRFHAFDEDDPKEIVRKKRRYCGLGPRTVIALLLVTLVIVAGVAVGVPLGIKRSRQNQSVPTSPGPTQTFSPMISGSITSTSTRISITPTPTPTALEIKSAVYAAEDVTDVARQLSPRGSSLYIDMKEDTATVFNLPDTWYNVRKCLSLLHSYGESIRTFIACDAFGEFVLPPGDVSLSKNTQEIASHSPNSTDFKIVSVVWGPSEIRDRAVDQALYDYKNNGSAIPFENSFFGGTDALPDFENSGVVWYTEDNFKTFKSIFAREGESVAF</sequence>
<keyword evidence="2" id="KW-0472">Membrane</keyword>
<evidence type="ECO:0000256" key="1">
    <source>
        <dbReference type="SAM" id="MobiDB-lite"/>
    </source>
</evidence>
<keyword evidence="2" id="KW-1133">Transmembrane helix</keyword>
<accession>A0A6G1J6I2</accession>
<evidence type="ECO:0000256" key="2">
    <source>
        <dbReference type="SAM" id="Phobius"/>
    </source>
</evidence>
<protein>
    <submittedName>
        <fullName evidence="3">Uncharacterized protein</fullName>
    </submittedName>
</protein>
<dbReference type="OrthoDB" id="3799656at2759"/>
<feature type="compositionally biased region" description="Polar residues" evidence="1">
    <location>
        <begin position="134"/>
        <end position="148"/>
    </location>
</feature>
<feature type="region of interest" description="Disordered" evidence="1">
    <location>
        <begin position="132"/>
        <end position="152"/>
    </location>
</feature>
<keyword evidence="4" id="KW-1185">Reference proteome</keyword>
<dbReference type="AlphaFoldDB" id="A0A6G1J6I2"/>
<evidence type="ECO:0000313" key="4">
    <source>
        <dbReference type="Proteomes" id="UP000799291"/>
    </source>
</evidence>
<keyword evidence="2" id="KW-0812">Transmembrane</keyword>
<name>A0A6G1J6I2_9PLEO</name>
<evidence type="ECO:0000313" key="3">
    <source>
        <dbReference type="EMBL" id="KAF2685845.1"/>
    </source>
</evidence>
<reference evidence="3" key="1">
    <citation type="journal article" date="2020" name="Stud. Mycol.">
        <title>101 Dothideomycetes genomes: a test case for predicting lifestyles and emergence of pathogens.</title>
        <authorList>
            <person name="Haridas S."/>
            <person name="Albert R."/>
            <person name="Binder M."/>
            <person name="Bloem J."/>
            <person name="Labutti K."/>
            <person name="Salamov A."/>
            <person name="Andreopoulos B."/>
            <person name="Baker S."/>
            <person name="Barry K."/>
            <person name="Bills G."/>
            <person name="Bluhm B."/>
            <person name="Cannon C."/>
            <person name="Castanera R."/>
            <person name="Culley D."/>
            <person name="Daum C."/>
            <person name="Ezra D."/>
            <person name="Gonzalez J."/>
            <person name="Henrissat B."/>
            <person name="Kuo A."/>
            <person name="Liang C."/>
            <person name="Lipzen A."/>
            <person name="Lutzoni F."/>
            <person name="Magnuson J."/>
            <person name="Mondo S."/>
            <person name="Nolan M."/>
            <person name="Ohm R."/>
            <person name="Pangilinan J."/>
            <person name="Park H.-J."/>
            <person name="Ramirez L."/>
            <person name="Alfaro M."/>
            <person name="Sun H."/>
            <person name="Tritt A."/>
            <person name="Yoshinaga Y."/>
            <person name="Zwiers L.-H."/>
            <person name="Turgeon B."/>
            <person name="Goodwin S."/>
            <person name="Spatafora J."/>
            <person name="Crous P."/>
            <person name="Grigoriev I."/>
        </authorList>
    </citation>
    <scope>NUCLEOTIDE SEQUENCE</scope>
    <source>
        <strain evidence="3">CBS 122367</strain>
    </source>
</reference>